<keyword evidence="2" id="KW-1185">Reference proteome</keyword>
<dbReference type="Proteomes" id="UP000593567">
    <property type="component" value="Unassembled WGS sequence"/>
</dbReference>
<comment type="caution">
    <text evidence="1">The sequence shown here is derived from an EMBL/GenBank/DDBJ whole genome shotgun (WGS) entry which is preliminary data.</text>
</comment>
<evidence type="ECO:0000313" key="2">
    <source>
        <dbReference type="Proteomes" id="UP000593567"/>
    </source>
</evidence>
<reference evidence="1" key="1">
    <citation type="submission" date="2020-06" db="EMBL/GenBank/DDBJ databases">
        <title>Draft genome of Bugula neritina, a colonial animal packing powerful symbionts and potential medicines.</title>
        <authorList>
            <person name="Rayko M."/>
        </authorList>
    </citation>
    <scope>NUCLEOTIDE SEQUENCE [LARGE SCALE GENOMIC DNA]</scope>
    <source>
        <strain evidence="1">Kwan_BN1</strain>
    </source>
</reference>
<sequence length="67" mass="7529">MINLKVNHYQSMTKSISVSSAIRFSESLSLSLKVETEFGITIMIIGDVRLVRVTVRHHCTDFNTMAA</sequence>
<gene>
    <name evidence="1" type="ORF">EB796_022153</name>
</gene>
<dbReference type="EMBL" id="VXIV02003223">
    <property type="protein sequence ID" value="KAF6019502.1"/>
    <property type="molecule type" value="Genomic_DNA"/>
</dbReference>
<evidence type="ECO:0000313" key="1">
    <source>
        <dbReference type="EMBL" id="KAF6019502.1"/>
    </source>
</evidence>
<accession>A0A7J7J004</accession>
<organism evidence="1 2">
    <name type="scientific">Bugula neritina</name>
    <name type="common">Brown bryozoan</name>
    <name type="synonym">Sertularia neritina</name>
    <dbReference type="NCBI Taxonomy" id="10212"/>
    <lineage>
        <taxon>Eukaryota</taxon>
        <taxon>Metazoa</taxon>
        <taxon>Spiralia</taxon>
        <taxon>Lophotrochozoa</taxon>
        <taxon>Bryozoa</taxon>
        <taxon>Gymnolaemata</taxon>
        <taxon>Cheilostomatida</taxon>
        <taxon>Flustrina</taxon>
        <taxon>Buguloidea</taxon>
        <taxon>Bugulidae</taxon>
        <taxon>Bugula</taxon>
    </lineage>
</organism>
<dbReference type="AlphaFoldDB" id="A0A7J7J004"/>
<name>A0A7J7J004_BUGNE</name>
<protein>
    <submittedName>
        <fullName evidence="1">Uncharacterized protein</fullName>
    </submittedName>
</protein>
<proteinExistence type="predicted"/>